<sequence length="33" mass="3433">IALTSNALLYLVAVLVGAIVSGVVYGYLRKPQA</sequence>
<name>A0A943AD88_STRMT</name>
<evidence type="ECO:0000313" key="3">
    <source>
        <dbReference type="Proteomes" id="UP000759590"/>
    </source>
</evidence>
<dbReference type="EMBL" id="JAGZLW010000019">
    <property type="protein sequence ID" value="MBS4948191.1"/>
    <property type="molecule type" value="Genomic_DNA"/>
</dbReference>
<dbReference type="AlphaFoldDB" id="A0A943AD88"/>
<feature type="non-terminal residue" evidence="2">
    <location>
        <position position="1"/>
    </location>
</feature>
<comment type="caution">
    <text evidence="2">The sequence shown here is derived from an EMBL/GenBank/DDBJ whole genome shotgun (WGS) entry which is preliminary data.</text>
</comment>
<accession>A0A943AD88</accession>
<keyword evidence="1" id="KW-0812">Transmembrane</keyword>
<keyword evidence="1" id="KW-1133">Transmembrane helix</keyword>
<protein>
    <submittedName>
        <fullName evidence="2">PTS system, fructose subfamily, IIC subunit</fullName>
    </submittedName>
</protein>
<gene>
    <name evidence="2" type="ORF">KHZ51_05655</name>
</gene>
<reference evidence="2" key="1">
    <citation type="submission" date="2021-02" db="EMBL/GenBank/DDBJ databases">
        <title>Infant gut strain persistence is associated with maternal origin, phylogeny, and functional potential including surface adhesion and iron acquisition.</title>
        <authorList>
            <person name="Lou Y.C."/>
        </authorList>
    </citation>
    <scope>NUCLEOTIDE SEQUENCE</scope>
    <source>
        <strain evidence="2">L3_114_025G1_dasL3_114_025G1_concoct_29</strain>
    </source>
</reference>
<organism evidence="2 3">
    <name type="scientific">Streptococcus mitis</name>
    <dbReference type="NCBI Taxonomy" id="28037"/>
    <lineage>
        <taxon>Bacteria</taxon>
        <taxon>Bacillati</taxon>
        <taxon>Bacillota</taxon>
        <taxon>Bacilli</taxon>
        <taxon>Lactobacillales</taxon>
        <taxon>Streptococcaceae</taxon>
        <taxon>Streptococcus</taxon>
        <taxon>Streptococcus mitis group</taxon>
    </lineage>
</organism>
<keyword evidence="1" id="KW-0472">Membrane</keyword>
<dbReference type="Proteomes" id="UP000759590">
    <property type="component" value="Unassembled WGS sequence"/>
</dbReference>
<evidence type="ECO:0000313" key="2">
    <source>
        <dbReference type="EMBL" id="MBS4948191.1"/>
    </source>
</evidence>
<feature type="transmembrane region" description="Helical" evidence="1">
    <location>
        <begin position="7"/>
        <end position="28"/>
    </location>
</feature>
<evidence type="ECO:0000256" key="1">
    <source>
        <dbReference type="SAM" id="Phobius"/>
    </source>
</evidence>
<proteinExistence type="predicted"/>